<gene>
    <name evidence="3" type="ORF">FSZ31_09140</name>
</gene>
<dbReference type="RefSeq" id="WP_147123041.1">
    <property type="nucleotide sequence ID" value="NZ_VOPY01000002.1"/>
</dbReference>
<evidence type="ECO:0000313" key="3">
    <source>
        <dbReference type="EMBL" id="TXC69086.1"/>
    </source>
</evidence>
<evidence type="ECO:0000313" key="4">
    <source>
        <dbReference type="Proteomes" id="UP000321129"/>
    </source>
</evidence>
<organism evidence="3 4">
    <name type="scientific">Flavisphingopyxis soli</name>
    <dbReference type="NCBI Taxonomy" id="2601267"/>
    <lineage>
        <taxon>Bacteria</taxon>
        <taxon>Pseudomonadati</taxon>
        <taxon>Pseudomonadota</taxon>
        <taxon>Alphaproteobacteria</taxon>
        <taxon>Sphingomonadales</taxon>
        <taxon>Sphingopyxidaceae</taxon>
        <taxon>Flavisphingopyxis</taxon>
    </lineage>
</organism>
<dbReference type="Proteomes" id="UP000321129">
    <property type="component" value="Unassembled WGS sequence"/>
</dbReference>
<keyword evidence="1" id="KW-0472">Membrane</keyword>
<keyword evidence="1" id="KW-0812">Transmembrane</keyword>
<proteinExistence type="predicted"/>
<evidence type="ECO:0000259" key="2">
    <source>
        <dbReference type="Pfam" id="PF07811"/>
    </source>
</evidence>
<dbReference type="Pfam" id="PF07811">
    <property type="entry name" value="TadE"/>
    <property type="match status" value="1"/>
</dbReference>
<evidence type="ECO:0000256" key="1">
    <source>
        <dbReference type="SAM" id="Phobius"/>
    </source>
</evidence>
<dbReference type="AlphaFoldDB" id="A0A5C6UAS8"/>
<reference evidence="3 4" key="1">
    <citation type="submission" date="2019-08" db="EMBL/GenBank/DDBJ databases">
        <title>Sphingorhabdus soil sp. nov., isolated from arctic soil.</title>
        <authorList>
            <person name="Liu Y."/>
        </authorList>
    </citation>
    <scope>NUCLEOTIDE SEQUENCE [LARGE SCALE GENOMIC DNA]</scope>
    <source>
        <strain evidence="3 4">D-2Q-5-6</strain>
    </source>
</reference>
<name>A0A5C6UAS8_9SPHN</name>
<dbReference type="OrthoDB" id="7306064at2"/>
<sequence length="206" mass="22436">MSLLRKFAKRLGASEDGSTMIEFAIIGPIFFMFIFGIFDIGYAAYNHAILEGAVQNAGRSSGLQSGPTAQSIVDATVAARIHDVNKVAVVTFSRKNYENFDVVGMPEDFVDANGNAKYDTSECFTDVNGNNKWDADSGAAGLGGADDVVVYTVTEKFDSMFPLWSLLNMQNKNNYFQKSRQLTATTILRNQPFGSQAARPTKSVCP</sequence>
<comment type="caution">
    <text evidence="3">The sequence shown here is derived from an EMBL/GenBank/DDBJ whole genome shotgun (WGS) entry which is preliminary data.</text>
</comment>
<keyword evidence="4" id="KW-1185">Reference proteome</keyword>
<accession>A0A5C6UAS8</accession>
<feature type="domain" description="TadE-like" evidence="2">
    <location>
        <begin position="17"/>
        <end position="59"/>
    </location>
</feature>
<dbReference type="EMBL" id="VOPY01000002">
    <property type="protein sequence ID" value="TXC69086.1"/>
    <property type="molecule type" value="Genomic_DNA"/>
</dbReference>
<keyword evidence="1" id="KW-1133">Transmembrane helix</keyword>
<feature type="transmembrane region" description="Helical" evidence="1">
    <location>
        <begin position="21"/>
        <end position="45"/>
    </location>
</feature>
<protein>
    <submittedName>
        <fullName evidence="3">Pilus assembly protein</fullName>
    </submittedName>
</protein>
<dbReference type="InterPro" id="IPR012495">
    <property type="entry name" value="TadE-like_dom"/>
</dbReference>